<dbReference type="AlphaFoldDB" id="A0A7D9LCA6"/>
<dbReference type="EMBL" id="CACRXK020014970">
    <property type="protein sequence ID" value="CAB4027701.1"/>
    <property type="molecule type" value="Genomic_DNA"/>
</dbReference>
<comment type="caution">
    <text evidence="1">The sequence shown here is derived from an EMBL/GenBank/DDBJ whole genome shotgun (WGS) entry which is preliminary data.</text>
</comment>
<proteinExistence type="predicted"/>
<accession>A0A7D9LCA6</accession>
<sequence>MHNHKKGAIKWFGETEGTFLVAFRGDGCPFGKNESACSFLVSFLNVGKQVASCSDNFLVFGGNIEESSHIVKKYVQSVYKQIADLEGKIFEINGFHVKSYPNDLKMLAMLGGELSNASAYFSTFANASIKDYTDLEGTLGYDTKCKWKP</sequence>
<organism evidence="1 2">
    <name type="scientific">Paramuricea clavata</name>
    <name type="common">Red gorgonian</name>
    <name type="synonym">Violescent sea-whip</name>
    <dbReference type="NCBI Taxonomy" id="317549"/>
    <lineage>
        <taxon>Eukaryota</taxon>
        <taxon>Metazoa</taxon>
        <taxon>Cnidaria</taxon>
        <taxon>Anthozoa</taxon>
        <taxon>Octocorallia</taxon>
        <taxon>Malacalcyonacea</taxon>
        <taxon>Plexauridae</taxon>
        <taxon>Paramuricea</taxon>
    </lineage>
</organism>
<protein>
    <submittedName>
        <fullName evidence="1">Uncharacterized protein</fullName>
    </submittedName>
</protein>
<dbReference type="OrthoDB" id="5978874at2759"/>
<keyword evidence="2" id="KW-1185">Reference proteome</keyword>
<reference evidence="1" key="1">
    <citation type="submission" date="2020-04" db="EMBL/GenBank/DDBJ databases">
        <authorList>
            <person name="Alioto T."/>
            <person name="Alioto T."/>
            <person name="Gomez Garrido J."/>
        </authorList>
    </citation>
    <scope>NUCLEOTIDE SEQUENCE</scope>
    <source>
        <strain evidence="1">A484AB</strain>
    </source>
</reference>
<gene>
    <name evidence="1" type="ORF">PACLA_8A078081</name>
</gene>
<name>A0A7D9LCA6_PARCT</name>
<dbReference type="Proteomes" id="UP001152795">
    <property type="component" value="Unassembled WGS sequence"/>
</dbReference>
<evidence type="ECO:0000313" key="2">
    <source>
        <dbReference type="Proteomes" id="UP001152795"/>
    </source>
</evidence>
<evidence type="ECO:0000313" key="1">
    <source>
        <dbReference type="EMBL" id="CAB4027701.1"/>
    </source>
</evidence>